<feature type="domain" description="HTH gntR-type" evidence="6">
    <location>
        <begin position="4"/>
        <end position="72"/>
    </location>
</feature>
<evidence type="ECO:0000313" key="7">
    <source>
        <dbReference type="EMBL" id="ABA88843.1"/>
    </source>
</evidence>
<dbReference type="HOGENOM" id="CLU_017584_0_0_7"/>
<reference evidence="8" key="1">
    <citation type="submission" date="2005-10" db="EMBL/GenBank/DDBJ databases">
        <title>Complete sequence of Pelobacter carbinolicus DSM 2380.</title>
        <authorList>
            <person name="Copeland A."/>
            <person name="Lucas S."/>
            <person name="Lapidus A."/>
            <person name="Barry K."/>
            <person name="Detter J.C."/>
            <person name="Glavina T."/>
            <person name="Hammon N."/>
            <person name="Israni S."/>
            <person name="Pitluck S."/>
            <person name="Chertkov O."/>
            <person name="Schmutz J."/>
            <person name="Larimer F."/>
            <person name="Land M."/>
            <person name="Kyrpides N."/>
            <person name="Ivanova N."/>
            <person name="Richardson P."/>
        </authorList>
    </citation>
    <scope>NUCLEOTIDE SEQUENCE [LARGE SCALE GENOMIC DNA]</scope>
    <source>
        <strain evidence="8">DSM 2380 / NBRC 103641 / GraBd1</strain>
    </source>
</reference>
<evidence type="ECO:0000259" key="6">
    <source>
        <dbReference type="PROSITE" id="PS50949"/>
    </source>
</evidence>
<accession>Q3A464</accession>
<keyword evidence="5" id="KW-0804">Transcription</keyword>
<dbReference type="GO" id="GO:0008483">
    <property type="term" value="F:transaminase activity"/>
    <property type="evidence" value="ECO:0007669"/>
    <property type="project" value="UniProtKB-KW"/>
</dbReference>
<dbReference type="AlphaFoldDB" id="Q3A464"/>
<dbReference type="EMBL" id="CP000142">
    <property type="protein sequence ID" value="ABA88843.1"/>
    <property type="molecule type" value="Genomic_DNA"/>
</dbReference>
<dbReference type="SMART" id="SM00345">
    <property type="entry name" value="HTH_GNTR"/>
    <property type="match status" value="1"/>
</dbReference>
<dbReference type="GO" id="GO:0003700">
    <property type="term" value="F:DNA-binding transcription factor activity"/>
    <property type="evidence" value="ECO:0007669"/>
    <property type="project" value="InterPro"/>
</dbReference>
<evidence type="ECO:0000256" key="3">
    <source>
        <dbReference type="ARBA" id="ARBA00023015"/>
    </source>
</evidence>
<dbReference type="SUPFAM" id="SSF53383">
    <property type="entry name" value="PLP-dependent transferases"/>
    <property type="match status" value="1"/>
</dbReference>
<dbReference type="CDD" id="cd07377">
    <property type="entry name" value="WHTH_GntR"/>
    <property type="match status" value="1"/>
</dbReference>
<dbReference type="CDD" id="cd00609">
    <property type="entry name" value="AAT_like"/>
    <property type="match status" value="1"/>
</dbReference>
<dbReference type="Gene3D" id="3.40.640.10">
    <property type="entry name" value="Type I PLP-dependent aspartate aminotransferase-like (Major domain)"/>
    <property type="match status" value="1"/>
</dbReference>
<dbReference type="SUPFAM" id="SSF46785">
    <property type="entry name" value="Winged helix' DNA-binding domain"/>
    <property type="match status" value="1"/>
</dbReference>
<dbReference type="InterPro" id="IPR036388">
    <property type="entry name" value="WH-like_DNA-bd_sf"/>
</dbReference>
<evidence type="ECO:0000256" key="4">
    <source>
        <dbReference type="ARBA" id="ARBA00023125"/>
    </source>
</evidence>
<dbReference type="InterPro" id="IPR051446">
    <property type="entry name" value="HTH_trans_reg/aminotransferase"/>
</dbReference>
<keyword evidence="7" id="KW-0032">Aminotransferase</keyword>
<dbReference type="GO" id="GO:0003677">
    <property type="term" value="F:DNA binding"/>
    <property type="evidence" value="ECO:0007669"/>
    <property type="project" value="UniProtKB-KW"/>
</dbReference>
<dbReference type="Pfam" id="PF00155">
    <property type="entry name" value="Aminotran_1_2"/>
    <property type="match status" value="1"/>
</dbReference>
<dbReference type="InterPro" id="IPR015421">
    <property type="entry name" value="PyrdxlP-dep_Trfase_major"/>
</dbReference>
<dbReference type="STRING" id="338963.Pcar_1599"/>
<organism evidence="7 8">
    <name type="scientific">Syntrophotalea carbinolica (strain DSM 2380 / NBRC 103641 / GraBd1)</name>
    <name type="common">Pelobacter carbinolicus</name>
    <dbReference type="NCBI Taxonomy" id="338963"/>
    <lineage>
        <taxon>Bacteria</taxon>
        <taxon>Pseudomonadati</taxon>
        <taxon>Thermodesulfobacteriota</taxon>
        <taxon>Desulfuromonadia</taxon>
        <taxon>Desulfuromonadales</taxon>
        <taxon>Syntrophotaleaceae</taxon>
        <taxon>Syntrophotalea</taxon>
    </lineage>
</organism>
<sequence length="475" mass="52751">MDKTLLYQAVCKKIQEMIGKGTFRQGERIPSIRVLSREMKISPNTVMAAYAQLENMGLIEARPQSGFYVKPQALSHGIKRSGGLLRENLKPKQVVLEDTTLQVMNTISNQMLLPLGIGMPNPDKLPIEKLTRMLASESKRFGIQSISYADVQGIPRLRTQIAKRSFLAGCSLGADDIIITSGCIEAITLALQCVCRQGDTIAIGTPVHPAFLKFIQWMGLKILEIPSCPAEGINLDVLSYTIKQNHVSACIVIANFNNPLGSLMPEEKKQELVSLLERNNIPLIEDDIYGDLAFGKARPNALKAYEQKGLVLHCSSFSKTLAPGYRVGWIAPGKFMQKLMQRKSLSNIATASPTQLAIAEFLVNGGYDSYLRKVRRTYAKQIDSVIEVIGLYFPGGTIASRPRGGYNLWVELPEGYDTYKLYEIALQNGISIAPGMIFTLKKNFRHCFRINASYWSNRVEHGVEFLGKAVKDCKV</sequence>
<keyword evidence="2" id="KW-0663">Pyridoxal phosphate</keyword>
<keyword evidence="7" id="KW-0808">Transferase</keyword>
<dbReference type="InterPro" id="IPR000524">
    <property type="entry name" value="Tscrpt_reg_HTH_GntR"/>
</dbReference>
<dbReference type="RefSeq" id="WP_011341329.1">
    <property type="nucleotide sequence ID" value="NC_007498.2"/>
</dbReference>
<gene>
    <name evidence="7" type="ordered locus">Pcar_1599</name>
</gene>
<dbReference type="eggNOG" id="COG1167">
    <property type="taxonomic scope" value="Bacteria"/>
</dbReference>
<dbReference type="PANTHER" id="PTHR46577">
    <property type="entry name" value="HTH-TYPE TRANSCRIPTIONAL REGULATORY PROTEIN GABR"/>
    <property type="match status" value="1"/>
</dbReference>
<name>Q3A464_SYNC1</name>
<keyword evidence="4" id="KW-0238">DNA-binding</keyword>
<evidence type="ECO:0000256" key="5">
    <source>
        <dbReference type="ARBA" id="ARBA00023163"/>
    </source>
</evidence>
<dbReference type="PANTHER" id="PTHR46577:SF2">
    <property type="entry name" value="TRANSCRIPTIONAL REGULATORY PROTEIN"/>
    <property type="match status" value="1"/>
</dbReference>
<dbReference type="InterPro" id="IPR015422">
    <property type="entry name" value="PyrdxlP-dep_Trfase_small"/>
</dbReference>
<protein>
    <submittedName>
        <fullName evidence="7">Helix-turn-helix transcriptional regulator with aminotransferase domain, GntR family</fullName>
    </submittedName>
</protein>
<dbReference type="Proteomes" id="UP000002534">
    <property type="component" value="Chromosome"/>
</dbReference>
<evidence type="ECO:0000256" key="2">
    <source>
        <dbReference type="ARBA" id="ARBA00022898"/>
    </source>
</evidence>
<dbReference type="GO" id="GO:0030170">
    <property type="term" value="F:pyridoxal phosphate binding"/>
    <property type="evidence" value="ECO:0007669"/>
    <property type="project" value="InterPro"/>
</dbReference>
<dbReference type="InterPro" id="IPR015424">
    <property type="entry name" value="PyrdxlP-dep_Trfase"/>
</dbReference>
<dbReference type="InterPro" id="IPR004839">
    <property type="entry name" value="Aminotransferase_I/II_large"/>
</dbReference>
<dbReference type="KEGG" id="pca:Pcar_1599"/>
<dbReference type="OrthoDB" id="9804020at2"/>
<comment type="similarity">
    <text evidence="1">In the C-terminal section; belongs to the class-I pyridoxal-phosphate-dependent aminotransferase family.</text>
</comment>
<evidence type="ECO:0000313" key="8">
    <source>
        <dbReference type="Proteomes" id="UP000002534"/>
    </source>
</evidence>
<dbReference type="Pfam" id="PF00392">
    <property type="entry name" value="GntR"/>
    <property type="match status" value="1"/>
</dbReference>
<reference evidence="7 8" key="2">
    <citation type="journal article" date="2012" name="BMC Genomics">
        <title>The genome of Pelobacter carbinolicus reveals surprising metabolic capabilities and physiological features.</title>
        <authorList>
            <person name="Aklujkar M."/>
            <person name="Haveman S.A."/>
            <person name="Didonato R.Jr."/>
            <person name="Chertkov O."/>
            <person name="Han C.S."/>
            <person name="Land M.L."/>
            <person name="Brown P."/>
            <person name="Lovley D.R."/>
        </authorList>
    </citation>
    <scope>NUCLEOTIDE SEQUENCE [LARGE SCALE GENOMIC DNA]</scope>
    <source>
        <strain evidence="8">DSM 2380 / NBRC 103641 / GraBd1</strain>
    </source>
</reference>
<dbReference type="PROSITE" id="PS50949">
    <property type="entry name" value="HTH_GNTR"/>
    <property type="match status" value="1"/>
</dbReference>
<keyword evidence="8" id="KW-1185">Reference proteome</keyword>
<dbReference type="Gene3D" id="3.90.1150.10">
    <property type="entry name" value="Aspartate Aminotransferase, domain 1"/>
    <property type="match status" value="1"/>
</dbReference>
<dbReference type="InterPro" id="IPR036390">
    <property type="entry name" value="WH_DNA-bd_sf"/>
</dbReference>
<evidence type="ECO:0000256" key="1">
    <source>
        <dbReference type="ARBA" id="ARBA00005384"/>
    </source>
</evidence>
<proteinExistence type="inferred from homology"/>
<dbReference type="Gene3D" id="1.10.10.10">
    <property type="entry name" value="Winged helix-like DNA-binding domain superfamily/Winged helix DNA-binding domain"/>
    <property type="match status" value="1"/>
</dbReference>
<keyword evidence="3" id="KW-0805">Transcription regulation</keyword>